<comment type="caution">
    <text evidence="1">The sequence shown here is derived from an EMBL/GenBank/DDBJ whole genome shotgun (WGS) entry which is preliminary data.</text>
</comment>
<dbReference type="EMBL" id="NNRM01000008">
    <property type="protein sequence ID" value="OYR29415.1"/>
    <property type="molecule type" value="Genomic_DNA"/>
</dbReference>
<dbReference type="AlphaFoldDB" id="A0A256GQG5"/>
<protein>
    <submittedName>
        <fullName evidence="1">Uncharacterized protein</fullName>
    </submittedName>
</protein>
<proteinExistence type="predicted"/>
<reference evidence="1 2" key="1">
    <citation type="submission" date="2017-07" db="EMBL/GenBank/DDBJ databases">
        <title>Phylogenetic study on the rhizospheric bacterium Ochrobactrum sp. A44.</title>
        <authorList>
            <person name="Krzyzanowska D.M."/>
            <person name="Ossowicki A."/>
            <person name="Rajewska M."/>
            <person name="Maciag T."/>
            <person name="Kaczynski Z."/>
            <person name="Czerwicka M."/>
            <person name="Jafra S."/>
        </authorList>
    </citation>
    <scope>NUCLEOTIDE SEQUENCE [LARGE SCALE GENOMIC DNA]</scope>
    <source>
        <strain evidence="1 2">CCUG 30717</strain>
    </source>
</reference>
<name>A0A256GQG5_9HYPH</name>
<keyword evidence="2" id="KW-1185">Reference proteome</keyword>
<accession>A0A256GQG5</accession>
<dbReference type="Proteomes" id="UP000216188">
    <property type="component" value="Unassembled WGS sequence"/>
</dbReference>
<gene>
    <name evidence="1" type="ORF">CEV34_0654</name>
</gene>
<evidence type="ECO:0000313" key="2">
    <source>
        <dbReference type="Proteomes" id="UP000216188"/>
    </source>
</evidence>
<organism evidence="1 2">
    <name type="scientific">Brucella pseudogrignonensis</name>
    <dbReference type="NCBI Taxonomy" id="419475"/>
    <lineage>
        <taxon>Bacteria</taxon>
        <taxon>Pseudomonadati</taxon>
        <taxon>Pseudomonadota</taxon>
        <taxon>Alphaproteobacteria</taxon>
        <taxon>Hyphomicrobiales</taxon>
        <taxon>Brucellaceae</taxon>
        <taxon>Brucella/Ochrobactrum group</taxon>
        <taxon>Brucella</taxon>
    </lineage>
</organism>
<evidence type="ECO:0000313" key="1">
    <source>
        <dbReference type="EMBL" id="OYR29415.1"/>
    </source>
</evidence>
<sequence length="48" mass="5592">MKKAAMPVCKWQFVCVPMLMYPKLHSASVLENHHFRHGLPLFNSDTYS</sequence>